<evidence type="ECO:0000256" key="4">
    <source>
        <dbReference type="ARBA" id="ARBA00023163"/>
    </source>
</evidence>
<evidence type="ECO:0000313" key="5">
    <source>
        <dbReference type="EMBL" id="MBC8543636.1"/>
    </source>
</evidence>
<gene>
    <name evidence="5" type="ORF">H8730_08775</name>
</gene>
<organism evidence="5 6">
    <name type="scientific">Bianquea renquensis</name>
    <dbReference type="NCBI Taxonomy" id="2763661"/>
    <lineage>
        <taxon>Bacteria</taxon>
        <taxon>Bacillati</taxon>
        <taxon>Bacillota</taxon>
        <taxon>Clostridia</taxon>
        <taxon>Eubacteriales</taxon>
        <taxon>Bianqueaceae</taxon>
        <taxon>Bianquea</taxon>
    </lineage>
</organism>
<dbReference type="RefSeq" id="WP_177717424.1">
    <property type="nucleotide sequence ID" value="NZ_JACRSQ010000011.1"/>
</dbReference>
<dbReference type="SUPFAM" id="SSF88659">
    <property type="entry name" value="Sigma3 and sigma4 domains of RNA polymerase sigma factors"/>
    <property type="match status" value="1"/>
</dbReference>
<dbReference type="AlphaFoldDB" id="A0A926I232"/>
<dbReference type="NCBIfam" id="TIGR02937">
    <property type="entry name" value="sigma70-ECF"/>
    <property type="match status" value="1"/>
</dbReference>
<protein>
    <submittedName>
        <fullName evidence="5">Sigma-70 family RNA polymerase sigma factor</fullName>
    </submittedName>
</protein>
<evidence type="ECO:0000256" key="2">
    <source>
        <dbReference type="ARBA" id="ARBA00023015"/>
    </source>
</evidence>
<dbReference type="InterPro" id="IPR036388">
    <property type="entry name" value="WH-like_DNA-bd_sf"/>
</dbReference>
<dbReference type="Gene3D" id="1.10.10.10">
    <property type="entry name" value="Winged helix-like DNA-binding domain superfamily/Winged helix DNA-binding domain"/>
    <property type="match status" value="1"/>
</dbReference>
<dbReference type="InterPro" id="IPR014284">
    <property type="entry name" value="RNA_pol_sigma-70_dom"/>
</dbReference>
<dbReference type="InterPro" id="IPR013324">
    <property type="entry name" value="RNA_pol_sigma_r3/r4-like"/>
</dbReference>
<dbReference type="InterPro" id="IPR039425">
    <property type="entry name" value="RNA_pol_sigma-70-like"/>
</dbReference>
<keyword evidence="2" id="KW-0805">Transcription regulation</keyword>
<reference evidence="5" key="1">
    <citation type="submission" date="2020-08" db="EMBL/GenBank/DDBJ databases">
        <title>Genome public.</title>
        <authorList>
            <person name="Liu C."/>
            <person name="Sun Q."/>
        </authorList>
    </citation>
    <scope>NUCLEOTIDE SEQUENCE</scope>
    <source>
        <strain evidence="5">NSJ-32</strain>
    </source>
</reference>
<keyword evidence="3" id="KW-0731">Sigma factor</keyword>
<evidence type="ECO:0000256" key="1">
    <source>
        <dbReference type="ARBA" id="ARBA00010641"/>
    </source>
</evidence>
<dbReference type="GO" id="GO:0006352">
    <property type="term" value="P:DNA-templated transcription initiation"/>
    <property type="evidence" value="ECO:0007669"/>
    <property type="project" value="InterPro"/>
</dbReference>
<keyword evidence="4" id="KW-0804">Transcription</keyword>
<evidence type="ECO:0000256" key="3">
    <source>
        <dbReference type="ARBA" id="ARBA00023082"/>
    </source>
</evidence>
<dbReference type="EMBL" id="JACRSQ010000011">
    <property type="protein sequence ID" value="MBC8543636.1"/>
    <property type="molecule type" value="Genomic_DNA"/>
</dbReference>
<comment type="caution">
    <text evidence="5">The sequence shown here is derived from an EMBL/GenBank/DDBJ whole genome shotgun (WGS) entry which is preliminary data.</text>
</comment>
<dbReference type="InterPro" id="IPR013325">
    <property type="entry name" value="RNA_pol_sigma_r2"/>
</dbReference>
<dbReference type="PANTHER" id="PTHR43133">
    <property type="entry name" value="RNA POLYMERASE ECF-TYPE SIGMA FACTO"/>
    <property type="match status" value="1"/>
</dbReference>
<sequence length="170" mass="20059">MAELTREDFSAALAEIYTSLLDYAAKQLPDPSLTQDAVHDAIVYAYQNWNSDRCDLPAIQGWILNILQNRIRFLTRQYFQESKEIIHLHELPLCPWISSEDQLVQKERLQKLNAAFKAMDHRYARVVYLHYFRSMPFREIASVMDANLNTILTWHTKGKAFLLRWLKKTE</sequence>
<dbReference type="Proteomes" id="UP000657006">
    <property type="component" value="Unassembled WGS sequence"/>
</dbReference>
<proteinExistence type="inferred from homology"/>
<accession>A0A926I232</accession>
<evidence type="ECO:0000313" key="6">
    <source>
        <dbReference type="Proteomes" id="UP000657006"/>
    </source>
</evidence>
<keyword evidence="6" id="KW-1185">Reference proteome</keyword>
<comment type="similarity">
    <text evidence="1">Belongs to the sigma-70 factor family. ECF subfamily.</text>
</comment>
<dbReference type="PANTHER" id="PTHR43133:SF46">
    <property type="entry name" value="RNA POLYMERASE SIGMA-70 FACTOR ECF SUBFAMILY"/>
    <property type="match status" value="1"/>
</dbReference>
<dbReference type="SUPFAM" id="SSF88946">
    <property type="entry name" value="Sigma2 domain of RNA polymerase sigma factors"/>
    <property type="match status" value="1"/>
</dbReference>
<name>A0A926I232_9FIRM</name>
<dbReference type="Gene3D" id="1.10.1740.10">
    <property type="match status" value="1"/>
</dbReference>
<dbReference type="GO" id="GO:0016987">
    <property type="term" value="F:sigma factor activity"/>
    <property type="evidence" value="ECO:0007669"/>
    <property type="project" value="UniProtKB-KW"/>
</dbReference>